<dbReference type="EMBL" id="CP015520">
    <property type="protein sequence ID" value="ANF23010.1"/>
    <property type="molecule type" value="Genomic_DNA"/>
</dbReference>
<evidence type="ECO:0000259" key="1">
    <source>
        <dbReference type="PROSITE" id="PS51704"/>
    </source>
</evidence>
<proteinExistence type="predicted"/>
<name>A0A172WHX0_9EURY</name>
<dbReference type="KEGG" id="tpie:A7C91_07375"/>
<keyword evidence="3" id="KW-1185">Reference proteome</keyword>
<sequence length="249" mass="28457">MPWERKGVIVLGHRGYMSKYPENSLLAFKEAIEAGADGIELDVWLTRDGKVIVMHDESIDRTSNLSGKQKGMTLEELKRADIGMGEKIPTLEEVFEVLPKDTLINVELKDVDAAKETACIVLENNPERVMVSSFEIDALREYRKYDRETTMGLLIDREEVVPLILKLKEELNLWSINVPMEAIPIIGLEKTLQALGWARSLGLRVALWTENDELFYLNDNLAKLKGLFEVIIANDVERMIEYLRRLGLR</sequence>
<organism evidence="2 3">
    <name type="scientific">Thermococcus piezophilus</name>
    <dbReference type="NCBI Taxonomy" id="1712654"/>
    <lineage>
        <taxon>Archaea</taxon>
        <taxon>Methanobacteriati</taxon>
        <taxon>Methanobacteriota</taxon>
        <taxon>Thermococci</taxon>
        <taxon>Thermococcales</taxon>
        <taxon>Thermococcaceae</taxon>
        <taxon>Thermococcus</taxon>
    </lineage>
</organism>
<feature type="domain" description="GP-PDE" evidence="1">
    <location>
        <begin position="8"/>
        <end position="247"/>
    </location>
</feature>
<dbReference type="InterPro" id="IPR017946">
    <property type="entry name" value="PLC-like_Pdiesterase_TIM-brl"/>
</dbReference>
<dbReference type="GO" id="GO:0008081">
    <property type="term" value="F:phosphoric diester hydrolase activity"/>
    <property type="evidence" value="ECO:0007669"/>
    <property type="project" value="InterPro"/>
</dbReference>
<reference evidence="3" key="1">
    <citation type="journal article" date="2016" name="Syst. Appl. Microbiol.">
        <title>Thermococcus piezophilus sp. nov., a novel hyperthermophilic and piezophilic archaeon with a broad pressure range for growth, isolated from a deepest hydrothermal vent at the Mid-Cayman Rise.</title>
        <authorList>
            <person name="Dalmasso C."/>
            <person name="Oger P."/>
            <person name="Selva G."/>
            <person name="Courtine D."/>
            <person name="L'Haridon S."/>
            <person name="Garlaschelli A."/>
            <person name="Roussel E."/>
            <person name="Miyazaki J."/>
            <person name="Reveillaud J."/>
            <person name="Jebbar M."/>
            <person name="Takai K."/>
            <person name="Maignien L."/>
            <person name="Alain K."/>
        </authorList>
    </citation>
    <scope>NUCLEOTIDE SEQUENCE [LARGE SCALE GENOMIC DNA]</scope>
    <source>
        <strain evidence="3">CDGS</strain>
    </source>
</reference>
<dbReference type="PROSITE" id="PS50007">
    <property type="entry name" value="PIPLC_X_DOMAIN"/>
    <property type="match status" value="1"/>
</dbReference>
<accession>A0A172WHX0</accession>
<dbReference type="Gene3D" id="3.20.20.190">
    <property type="entry name" value="Phosphatidylinositol (PI) phosphodiesterase"/>
    <property type="match status" value="1"/>
</dbReference>
<dbReference type="PROSITE" id="PS51704">
    <property type="entry name" value="GP_PDE"/>
    <property type="match status" value="1"/>
</dbReference>
<dbReference type="OrthoDB" id="19020at2157"/>
<dbReference type="AlphaFoldDB" id="A0A172WHX0"/>
<evidence type="ECO:0000313" key="2">
    <source>
        <dbReference type="EMBL" id="ANF23010.1"/>
    </source>
</evidence>
<dbReference type="GeneID" id="28496003"/>
<dbReference type="Pfam" id="PF03009">
    <property type="entry name" value="GDPD"/>
    <property type="match status" value="1"/>
</dbReference>
<dbReference type="InterPro" id="IPR030395">
    <property type="entry name" value="GP_PDE_dom"/>
</dbReference>
<dbReference type="STRING" id="1712654.A7C91_07375"/>
<dbReference type="CDD" id="cd08568">
    <property type="entry name" value="GDPD_TmGDE_like"/>
    <property type="match status" value="1"/>
</dbReference>
<evidence type="ECO:0000313" key="3">
    <source>
        <dbReference type="Proteomes" id="UP000076969"/>
    </source>
</evidence>
<protein>
    <submittedName>
        <fullName evidence="2">Glycerophosphodiester phosphodiesterase</fullName>
    </submittedName>
</protein>
<dbReference type="GO" id="GO:0006629">
    <property type="term" value="P:lipid metabolic process"/>
    <property type="evidence" value="ECO:0007669"/>
    <property type="project" value="InterPro"/>
</dbReference>
<dbReference type="SUPFAM" id="SSF51695">
    <property type="entry name" value="PLC-like phosphodiesterases"/>
    <property type="match status" value="1"/>
</dbReference>
<dbReference type="RefSeq" id="WP_068666248.1">
    <property type="nucleotide sequence ID" value="NZ_CP015520.1"/>
</dbReference>
<dbReference type="Proteomes" id="UP000076969">
    <property type="component" value="Chromosome"/>
</dbReference>
<dbReference type="PANTHER" id="PTHR46211:SF14">
    <property type="entry name" value="GLYCEROPHOSPHODIESTER PHOSPHODIESTERASE"/>
    <property type="match status" value="1"/>
</dbReference>
<dbReference type="PANTHER" id="PTHR46211">
    <property type="entry name" value="GLYCEROPHOSPHORYL DIESTER PHOSPHODIESTERASE"/>
    <property type="match status" value="1"/>
</dbReference>
<gene>
    <name evidence="2" type="ORF">A7C91_07375</name>
</gene>